<dbReference type="AlphaFoldDB" id="A0AAV2G863"/>
<sequence length="92" mass="9670">MMQQASALYHRTRCSTIGTSAWTRGGRSLFLNILSISIPQSPFPVASVSKGSLSSELVIAISPTAPTSVFSGILFVDSARHSSPSSSSIELV</sequence>
<protein>
    <submittedName>
        <fullName evidence="1">Uncharacterized protein</fullName>
    </submittedName>
</protein>
<gene>
    <name evidence="1" type="ORF">LTRI10_LOCUS46376</name>
</gene>
<organism evidence="1 2">
    <name type="scientific">Linum trigynum</name>
    <dbReference type="NCBI Taxonomy" id="586398"/>
    <lineage>
        <taxon>Eukaryota</taxon>
        <taxon>Viridiplantae</taxon>
        <taxon>Streptophyta</taxon>
        <taxon>Embryophyta</taxon>
        <taxon>Tracheophyta</taxon>
        <taxon>Spermatophyta</taxon>
        <taxon>Magnoliopsida</taxon>
        <taxon>eudicotyledons</taxon>
        <taxon>Gunneridae</taxon>
        <taxon>Pentapetalae</taxon>
        <taxon>rosids</taxon>
        <taxon>fabids</taxon>
        <taxon>Malpighiales</taxon>
        <taxon>Linaceae</taxon>
        <taxon>Linum</taxon>
    </lineage>
</organism>
<proteinExistence type="predicted"/>
<reference evidence="1 2" key="1">
    <citation type="submission" date="2024-04" db="EMBL/GenBank/DDBJ databases">
        <authorList>
            <person name="Fracassetti M."/>
        </authorList>
    </citation>
    <scope>NUCLEOTIDE SEQUENCE [LARGE SCALE GENOMIC DNA]</scope>
</reference>
<name>A0AAV2G863_9ROSI</name>
<dbReference type="Proteomes" id="UP001497516">
    <property type="component" value="Chromosome 8"/>
</dbReference>
<accession>A0AAV2G863</accession>
<evidence type="ECO:0000313" key="2">
    <source>
        <dbReference type="Proteomes" id="UP001497516"/>
    </source>
</evidence>
<keyword evidence="2" id="KW-1185">Reference proteome</keyword>
<evidence type="ECO:0000313" key="1">
    <source>
        <dbReference type="EMBL" id="CAL1406666.1"/>
    </source>
</evidence>
<dbReference type="EMBL" id="OZ034821">
    <property type="protein sequence ID" value="CAL1406666.1"/>
    <property type="molecule type" value="Genomic_DNA"/>
</dbReference>